<dbReference type="RefSeq" id="WP_189993739.1">
    <property type="nucleotide sequence ID" value="NZ_BMZS01000011.1"/>
</dbReference>
<dbReference type="SUPFAM" id="SSF55447">
    <property type="entry name" value="CO dehydrogenase flavoprotein C-terminal domain-like"/>
    <property type="match status" value="1"/>
</dbReference>
<dbReference type="InterPro" id="IPR002346">
    <property type="entry name" value="Mopterin_DH_FAD-bd"/>
</dbReference>
<name>A0A918XVJ3_9PROT</name>
<keyword evidence="2" id="KW-0274">FAD</keyword>
<keyword evidence="1" id="KW-0285">Flavoprotein</keyword>
<keyword evidence="6" id="KW-1185">Reference proteome</keyword>
<dbReference type="SMART" id="SM01092">
    <property type="entry name" value="CO_deh_flav_C"/>
    <property type="match status" value="1"/>
</dbReference>
<dbReference type="GO" id="GO:0071949">
    <property type="term" value="F:FAD binding"/>
    <property type="evidence" value="ECO:0007669"/>
    <property type="project" value="InterPro"/>
</dbReference>
<evidence type="ECO:0000256" key="1">
    <source>
        <dbReference type="ARBA" id="ARBA00022630"/>
    </source>
</evidence>
<reference evidence="5" key="1">
    <citation type="journal article" date="2014" name="Int. J. Syst. Evol. Microbiol.">
        <title>Complete genome sequence of Corynebacterium casei LMG S-19264T (=DSM 44701T), isolated from a smear-ripened cheese.</title>
        <authorList>
            <consortium name="US DOE Joint Genome Institute (JGI-PGF)"/>
            <person name="Walter F."/>
            <person name="Albersmeier A."/>
            <person name="Kalinowski J."/>
            <person name="Ruckert C."/>
        </authorList>
    </citation>
    <scope>NUCLEOTIDE SEQUENCE</scope>
    <source>
        <strain evidence="5">KCTC 42651</strain>
    </source>
</reference>
<dbReference type="InterPro" id="IPR016169">
    <property type="entry name" value="FAD-bd_PCMH_sub2"/>
</dbReference>
<accession>A0A918XVJ3</accession>
<dbReference type="InterPro" id="IPR036318">
    <property type="entry name" value="FAD-bd_PCMH-like_sf"/>
</dbReference>
<evidence type="ECO:0000313" key="5">
    <source>
        <dbReference type="EMBL" id="GHD59625.1"/>
    </source>
</evidence>
<reference evidence="5" key="2">
    <citation type="submission" date="2020-09" db="EMBL/GenBank/DDBJ databases">
        <authorList>
            <person name="Sun Q."/>
            <person name="Kim S."/>
        </authorList>
    </citation>
    <scope>NUCLEOTIDE SEQUENCE</scope>
    <source>
        <strain evidence="5">KCTC 42651</strain>
    </source>
</reference>
<dbReference type="Pfam" id="PF03450">
    <property type="entry name" value="CO_deh_flav_C"/>
    <property type="match status" value="1"/>
</dbReference>
<organism evidence="5 6">
    <name type="scientific">Thalassobaculum fulvum</name>
    <dbReference type="NCBI Taxonomy" id="1633335"/>
    <lineage>
        <taxon>Bacteria</taxon>
        <taxon>Pseudomonadati</taxon>
        <taxon>Pseudomonadota</taxon>
        <taxon>Alphaproteobacteria</taxon>
        <taxon>Rhodospirillales</taxon>
        <taxon>Thalassobaculaceae</taxon>
        <taxon>Thalassobaculum</taxon>
    </lineage>
</organism>
<dbReference type="PANTHER" id="PTHR42659">
    <property type="entry name" value="XANTHINE DEHYDROGENASE SUBUNIT C-RELATED"/>
    <property type="match status" value="1"/>
</dbReference>
<dbReference type="PANTHER" id="PTHR42659:SF2">
    <property type="entry name" value="XANTHINE DEHYDROGENASE SUBUNIT C-RELATED"/>
    <property type="match status" value="1"/>
</dbReference>
<dbReference type="GO" id="GO:0016491">
    <property type="term" value="F:oxidoreductase activity"/>
    <property type="evidence" value="ECO:0007669"/>
    <property type="project" value="UniProtKB-KW"/>
</dbReference>
<dbReference type="PROSITE" id="PS51387">
    <property type="entry name" value="FAD_PCMH"/>
    <property type="match status" value="1"/>
</dbReference>
<protein>
    <submittedName>
        <fullName evidence="5">Xanthine dehydrogenase</fullName>
    </submittedName>
</protein>
<sequence length="283" mass="29436">MGAYTRPERLEDALTVLRARPLTVLAGGTDHFPARVAHTPDEDLLDVTALPELRGIRREAGGGLVIGAATTWSQLIATDLPPACDGLKAAAREVGGVQIQNRGTVGGNLCNASPAADGVPALLSLDAEVELASLDGVRRLPLDGFVLGNRKTARRPDELLTAIRIPAAALDGAGRFLKLGARRYLVISIVMVAGTMTKAPDGTVAGVRLAVGACSATALRLRELEATLIGRPAAQAASLVADSHLAGLQPIDDVRADAAYRRETACVLVRRCLADLAADRAVP</sequence>
<evidence type="ECO:0000256" key="2">
    <source>
        <dbReference type="ARBA" id="ARBA00022827"/>
    </source>
</evidence>
<evidence type="ECO:0000256" key="3">
    <source>
        <dbReference type="ARBA" id="ARBA00023002"/>
    </source>
</evidence>
<dbReference type="Pfam" id="PF00941">
    <property type="entry name" value="FAD_binding_5"/>
    <property type="match status" value="1"/>
</dbReference>
<dbReference type="Gene3D" id="3.30.465.10">
    <property type="match status" value="1"/>
</dbReference>
<keyword evidence="3" id="KW-0560">Oxidoreductase</keyword>
<dbReference type="AlphaFoldDB" id="A0A918XVJ3"/>
<dbReference type="InterPro" id="IPR051312">
    <property type="entry name" value="Diverse_Substr_Oxidored"/>
</dbReference>
<dbReference type="InterPro" id="IPR005107">
    <property type="entry name" value="CO_DH_flav_C"/>
</dbReference>
<dbReference type="EMBL" id="BMZS01000011">
    <property type="protein sequence ID" value="GHD59625.1"/>
    <property type="molecule type" value="Genomic_DNA"/>
</dbReference>
<dbReference type="Gene3D" id="3.30.390.50">
    <property type="entry name" value="CO dehydrogenase flavoprotein, C-terminal domain"/>
    <property type="match status" value="1"/>
</dbReference>
<dbReference type="InterPro" id="IPR036683">
    <property type="entry name" value="CO_DH_flav_C_dom_sf"/>
</dbReference>
<dbReference type="InterPro" id="IPR016166">
    <property type="entry name" value="FAD-bd_PCMH"/>
</dbReference>
<gene>
    <name evidence="5" type="ORF">GCM10017083_44200</name>
</gene>
<dbReference type="SUPFAM" id="SSF56176">
    <property type="entry name" value="FAD-binding/transporter-associated domain-like"/>
    <property type="match status" value="1"/>
</dbReference>
<dbReference type="Proteomes" id="UP000630353">
    <property type="component" value="Unassembled WGS sequence"/>
</dbReference>
<evidence type="ECO:0000259" key="4">
    <source>
        <dbReference type="PROSITE" id="PS51387"/>
    </source>
</evidence>
<comment type="caution">
    <text evidence="5">The sequence shown here is derived from an EMBL/GenBank/DDBJ whole genome shotgun (WGS) entry which is preliminary data.</text>
</comment>
<feature type="domain" description="FAD-binding PCMH-type" evidence="4">
    <location>
        <begin position="1"/>
        <end position="170"/>
    </location>
</feature>
<proteinExistence type="predicted"/>
<evidence type="ECO:0000313" key="6">
    <source>
        <dbReference type="Proteomes" id="UP000630353"/>
    </source>
</evidence>